<protein>
    <recommendedName>
        <fullName evidence="1">Bacterial CdiA-CT RNAse A domain-containing protein</fullName>
    </recommendedName>
</protein>
<sequence>MDNEYGIKLALSPVQMAAVLSDKSISEGETLSNRLFGGLGLAGGVTEMFGAGVMCVVPEPTMLTKVGCVFVGTHGLDTIQASVRQIWSGRQTNTDTYNSAVALAESLGADKSTAMNVGMTVDLAIPMGFASAVGAVRVAAIRSGRISLAKHESLSGRTPGGHTLERHIGKTPDDLKARLASNSNMRAASSFRTTREAEQLISKVLRDNKNQIEMWVKHAHPGVPARMRLNRAFAHQTGIIIKRGSQEVKTCYGVRVILDFKQWNGKPYFILTAFPDI</sequence>
<evidence type="ECO:0000259" key="1">
    <source>
        <dbReference type="Pfam" id="PF18431"/>
    </source>
</evidence>
<dbReference type="OrthoDB" id="6832592at2"/>
<evidence type="ECO:0000313" key="3">
    <source>
        <dbReference type="Proteomes" id="UP000018217"/>
    </source>
</evidence>
<feature type="domain" description="Bacterial CdiA-CT RNAse A" evidence="1">
    <location>
        <begin position="161"/>
        <end position="275"/>
    </location>
</feature>
<accession>V5Z4R9</accession>
<dbReference type="Pfam" id="PF18431">
    <property type="entry name" value="RNAse_A_bac"/>
    <property type="match status" value="1"/>
</dbReference>
<dbReference type="STRING" id="1161919.EPIR_0609"/>
<dbReference type="Proteomes" id="UP000018217">
    <property type="component" value="Unassembled WGS sequence"/>
</dbReference>
<dbReference type="CDD" id="cd20684">
    <property type="entry name" value="CdiA-CT_Yk_RNaseA-like"/>
    <property type="match status" value="1"/>
</dbReference>
<gene>
    <name evidence="2" type="ORF">EPIR_0609</name>
</gene>
<organism evidence="2 3">
    <name type="scientific">Erwinia piriflorinigrans CFBP 5888</name>
    <dbReference type="NCBI Taxonomy" id="1161919"/>
    <lineage>
        <taxon>Bacteria</taxon>
        <taxon>Pseudomonadati</taxon>
        <taxon>Pseudomonadota</taxon>
        <taxon>Gammaproteobacteria</taxon>
        <taxon>Enterobacterales</taxon>
        <taxon>Erwiniaceae</taxon>
        <taxon>Erwinia</taxon>
    </lineage>
</organism>
<dbReference type="EMBL" id="CAHS01000006">
    <property type="protein sequence ID" value="CCG85974.1"/>
    <property type="molecule type" value="Genomic_DNA"/>
</dbReference>
<keyword evidence="3" id="KW-1185">Reference proteome</keyword>
<comment type="caution">
    <text evidence="2">The sequence shown here is derived from an EMBL/GenBank/DDBJ whole genome shotgun (WGS) entry which is preliminary data.</text>
</comment>
<dbReference type="InterPro" id="IPR041436">
    <property type="entry name" value="RNAse_A_bac"/>
</dbReference>
<reference evidence="2 3" key="1">
    <citation type="journal article" date="2013" name="Syst. Appl. Microbiol.">
        <title>Phylogenetic position and virulence apparatus of the pear flower necrosis pathogen Erwinia piriflorinigrans CFBP 5888T as assessed by comparative genomics.</title>
        <authorList>
            <person name="Smits T.H."/>
            <person name="Rezzonico F."/>
            <person name="Lopez M.M."/>
            <person name="Blom J."/>
            <person name="Goesmann A."/>
            <person name="Frey J.E."/>
            <person name="Duffy B."/>
        </authorList>
    </citation>
    <scope>NUCLEOTIDE SEQUENCE [LARGE SCALE GENOMIC DNA]</scope>
    <source>
        <strain evidence="3">CFBP5888</strain>
    </source>
</reference>
<name>V5Z4R9_9GAMM</name>
<evidence type="ECO:0000313" key="2">
    <source>
        <dbReference type="EMBL" id="CCG85974.1"/>
    </source>
</evidence>
<dbReference type="AlphaFoldDB" id="V5Z4R9"/>
<dbReference type="RefSeq" id="WP_023653811.1">
    <property type="nucleotide sequence ID" value="NZ_CAHS01000006.1"/>
</dbReference>
<proteinExistence type="predicted"/>